<gene>
    <name evidence="3" type="ORF">KOI35_42265</name>
</gene>
<evidence type="ECO:0000313" key="4">
    <source>
        <dbReference type="Proteomes" id="UP001519654"/>
    </source>
</evidence>
<keyword evidence="4" id="KW-1185">Reference proteome</keyword>
<dbReference type="Proteomes" id="UP001519654">
    <property type="component" value="Unassembled WGS sequence"/>
</dbReference>
<feature type="region of interest" description="Disordered" evidence="1">
    <location>
        <begin position="219"/>
        <end position="255"/>
    </location>
</feature>
<accession>A0ABS5Z378</accession>
<sequence>MSIEPSAGRTPPARSSSKWLWLISDAGIATAVLTVLTLGAAGVIWMWHLAGDAATGAEQAKLELDLLKFAFGILAGAGAAAALLLAIRRQRQTETAHELTEKQHQLSQRTQAHTETDAAARRVTDLYAKGVEQIGSDKPSVRLGGLYALERLAQDNPGQRQTIVNVICAYLRMPYTRVRFDYRQQEEPNAAEQQEIRESEQELQVRLTAQQILITHLHVGPPEEPDDPDDHPDDDQQDRDPSQNAGAWAGPGPHRPPTLWHNMALDLSGATLVSWSSEYCLAAAVNFDRCQFLEPASFTGSQFGSASFDTARFAASARFVSVAFTGSADFGDASFGASVNFFGSRFHAFADFRRAKFRGQADLREVFFGESVMFGQHRRRVRTIRARGSQTRPQWGAVFSDTADFNRCRFDGLAGFGGAEFGGATTFTGAGIAEGKEVFLGRAKAPGTRQHDDWPASWRIGSDATLVERPAAMPSADTPDVEQPAAAE</sequence>
<reference evidence="3 4" key="1">
    <citation type="submission" date="2021-06" db="EMBL/GenBank/DDBJ databases">
        <title>Actinoplanes lichenicola sp. nov., and Actinoplanes ovalisporus sp. nov., isolated from lichen in Thailand.</title>
        <authorList>
            <person name="Saeng-In P."/>
            <person name="Kanchanasin P."/>
            <person name="Yuki M."/>
            <person name="Kudo T."/>
            <person name="Ohkuma M."/>
            <person name="Phongsopitanun W."/>
            <person name="Tanasupawat S."/>
        </authorList>
    </citation>
    <scope>NUCLEOTIDE SEQUENCE [LARGE SCALE GENOMIC DNA]</scope>
    <source>
        <strain evidence="3 4">NBRC 110975</strain>
    </source>
</reference>
<keyword evidence="2" id="KW-1133">Transmembrane helix</keyword>
<keyword evidence="2" id="KW-0812">Transmembrane</keyword>
<dbReference type="Gene3D" id="2.160.20.80">
    <property type="entry name" value="E3 ubiquitin-protein ligase SopA"/>
    <property type="match status" value="1"/>
</dbReference>
<feature type="region of interest" description="Disordered" evidence="1">
    <location>
        <begin position="469"/>
        <end position="488"/>
    </location>
</feature>
<keyword evidence="2" id="KW-0472">Membrane</keyword>
<dbReference type="EMBL" id="JAHKKG010000018">
    <property type="protein sequence ID" value="MBU2670147.1"/>
    <property type="molecule type" value="Genomic_DNA"/>
</dbReference>
<feature type="transmembrane region" description="Helical" evidence="2">
    <location>
        <begin position="20"/>
        <end position="47"/>
    </location>
</feature>
<name>A0ABS5Z378_9ACTN</name>
<organism evidence="3 4">
    <name type="scientific">Paractinoplanes bogorensis</name>
    <dbReference type="NCBI Taxonomy" id="1610840"/>
    <lineage>
        <taxon>Bacteria</taxon>
        <taxon>Bacillati</taxon>
        <taxon>Actinomycetota</taxon>
        <taxon>Actinomycetes</taxon>
        <taxon>Micromonosporales</taxon>
        <taxon>Micromonosporaceae</taxon>
        <taxon>Paractinoplanes</taxon>
    </lineage>
</organism>
<evidence type="ECO:0000313" key="3">
    <source>
        <dbReference type="EMBL" id="MBU2670147.1"/>
    </source>
</evidence>
<comment type="caution">
    <text evidence="3">The sequence shown here is derived from an EMBL/GenBank/DDBJ whole genome shotgun (WGS) entry which is preliminary data.</text>
</comment>
<protein>
    <submittedName>
        <fullName evidence="3">Pentapeptide repeat-containing protein</fullName>
    </submittedName>
</protein>
<dbReference type="RefSeq" id="WP_215795376.1">
    <property type="nucleotide sequence ID" value="NZ_JAHKKG010000018.1"/>
</dbReference>
<proteinExistence type="predicted"/>
<evidence type="ECO:0000256" key="2">
    <source>
        <dbReference type="SAM" id="Phobius"/>
    </source>
</evidence>
<evidence type="ECO:0000256" key="1">
    <source>
        <dbReference type="SAM" id="MobiDB-lite"/>
    </source>
</evidence>
<feature type="transmembrane region" description="Helical" evidence="2">
    <location>
        <begin position="67"/>
        <end position="87"/>
    </location>
</feature>
<feature type="compositionally biased region" description="Acidic residues" evidence="1">
    <location>
        <begin position="223"/>
        <end position="237"/>
    </location>
</feature>